<dbReference type="SMART" id="SM00448">
    <property type="entry name" value="REC"/>
    <property type="match status" value="1"/>
</dbReference>
<gene>
    <name evidence="5" type="ORF">NEJAP_1523</name>
</gene>
<dbReference type="PRINTS" id="PR00038">
    <property type="entry name" value="HTHLUXR"/>
</dbReference>
<dbReference type="Pfam" id="PF00196">
    <property type="entry name" value="GerE"/>
    <property type="match status" value="1"/>
</dbReference>
<feature type="domain" description="HTH luxR-type" evidence="3">
    <location>
        <begin position="141"/>
        <end position="206"/>
    </location>
</feature>
<dbReference type="PANTHER" id="PTHR45566:SF1">
    <property type="entry name" value="HTH-TYPE TRANSCRIPTIONAL REGULATOR YHJB-RELATED"/>
    <property type="match status" value="1"/>
</dbReference>
<dbReference type="CDD" id="cd06170">
    <property type="entry name" value="LuxR_C_like"/>
    <property type="match status" value="1"/>
</dbReference>
<dbReference type="PROSITE" id="PS50110">
    <property type="entry name" value="RESPONSE_REGULATORY"/>
    <property type="match status" value="1"/>
</dbReference>
<dbReference type="InterPro" id="IPR000792">
    <property type="entry name" value="Tscrpt_reg_LuxR_C"/>
</dbReference>
<keyword evidence="2" id="KW-0597">Phosphoprotein</keyword>
<keyword evidence="6" id="KW-1185">Reference proteome</keyword>
<accession>A0A7R6SW72</accession>
<dbReference type="PROSITE" id="PS50043">
    <property type="entry name" value="HTH_LUXR_2"/>
    <property type="match status" value="1"/>
</dbReference>
<dbReference type="SUPFAM" id="SSF46894">
    <property type="entry name" value="C-terminal effector domain of the bipartite response regulators"/>
    <property type="match status" value="1"/>
</dbReference>
<dbReference type="EMBL" id="AP014546">
    <property type="protein sequence ID" value="BBB29475.1"/>
    <property type="molecule type" value="Genomic_DNA"/>
</dbReference>
<dbReference type="AlphaFoldDB" id="A0A7R6SW72"/>
<evidence type="ECO:0000313" key="6">
    <source>
        <dbReference type="Proteomes" id="UP000595332"/>
    </source>
</evidence>
<name>A0A7R6SW72_9GAMM</name>
<dbReference type="SUPFAM" id="SSF52172">
    <property type="entry name" value="CheY-like"/>
    <property type="match status" value="1"/>
</dbReference>
<evidence type="ECO:0000259" key="4">
    <source>
        <dbReference type="PROSITE" id="PS50110"/>
    </source>
</evidence>
<dbReference type="KEGG" id="njp:NEJAP_1523"/>
<evidence type="ECO:0000256" key="2">
    <source>
        <dbReference type="PROSITE-ProRule" id="PRU00169"/>
    </source>
</evidence>
<dbReference type="Gene3D" id="3.40.50.2300">
    <property type="match status" value="1"/>
</dbReference>
<dbReference type="InterPro" id="IPR016032">
    <property type="entry name" value="Sig_transdc_resp-reg_C-effctor"/>
</dbReference>
<dbReference type="InterPro" id="IPR011006">
    <property type="entry name" value="CheY-like_superfamily"/>
</dbReference>
<dbReference type="Pfam" id="PF00072">
    <property type="entry name" value="Response_reg"/>
    <property type="match status" value="1"/>
</dbReference>
<dbReference type="GO" id="GO:0006355">
    <property type="term" value="P:regulation of DNA-templated transcription"/>
    <property type="evidence" value="ECO:0007669"/>
    <property type="project" value="InterPro"/>
</dbReference>
<feature type="domain" description="Response regulatory" evidence="4">
    <location>
        <begin position="2"/>
        <end position="118"/>
    </location>
</feature>
<sequence length="215" mass="24519">MKIIIADASPLYRLGVQVALDHAGIVAKISCVDSFCELTRLLSKRQEAVIVILDARLNGLEELEHVKRVLRRPDTQILMLTDNKDITWMRRVLFCGVSGVIAKTASLKEFGEAIKTVLDGCIWRYDDEVPNELMDSQKTRLGHALCRLSGQENHVLKWVRCGLRNKQIAHQMSLTEHTIKTHMSNILRKLEIENRTQLVVAMQAIKVDQWPNIRS</sequence>
<dbReference type="GO" id="GO:0000160">
    <property type="term" value="P:phosphorelay signal transduction system"/>
    <property type="evidence" value="ECO:0007669"/>
    <property type="project" value="InterPro"/>
</dbReference>
<dbReference type="Proteomes" id="UP000595332">
    <property type="component" value="Chromosome"/>
</dbReference>
<dbReference type="RefSeq" id="WP_201350092.1">
    <property type="nucleotide sequence ID" value="NZ_AP014546.1"/>
</dbReference>
<evidence type="ECO:0000259" key="3">
    <source>
        <dbReference type="PROSITE" id="PS50043"/>
    </source>
</evidence>
<evidence type="ECO:0000256" key="1">
    <source>
        <dbReference type="ARBA" id="ARBA00023125"/>
    </source>
</evidence>
<dbReference type="PROSITE" id="PS00622">
    <property type="entry name" value="HTH_LUXR_1"/>
    <property type="match status" value="1"/>
</dbReference>
<dbReference type="InterPro" id="IPR001789">
    <property type="entry name" value="Sig_transdc_resp-reg_receiver"/>
</dbReference>
<dbReference type="SMART" id="SM00421">
    <property type="entry name" value="HTH_LUXR"/>
    <property type="match status" value="1"/>
</dbReference>
<proteinExistence type="predicted"/>
<organism evidence="5 6">
    <name type="scientific">Neptunomonas japonica JAMM 1380</name>
    <dbReference type="NCBI Taxonomy" id="1441457"/>
    <lineage>
        <taxon>Bacteria</taxon>
        <taxon>Pseudomonadati</taxon>
        <taxon>Pseudomonadota</taxon>
        <taxon>Gammaproteobacteria</taxon>
        <taxon>Oceanospirillales</taxon>
        <taxon>Oceanospirillaceae</taxon>
        <taxon>Neptunomonas</taxon>
    </lineage>
</organism>
<dbReference type="GO" id="GO:0003677">
    <property type="term" value="F:DNA binding"/>
    <property type="evidence" value="ECO:0007669"/>
    <property type="project" value="UniProtKB-KW"/>
</dbReference>
<protein>
    <submittedName>
        <fullName evidence="5">LuxR family transcriptional regulator</fullName>
    </submittedName>
</protein>
<evidence type="ECO:0000313" key="5">
    <source>
        <dbReference type="EMBL" id="BBB29475.1"/>
    </source>
</evidence>
<keyword evidence="1" id="KW-0238">DNA-binding</keyword>
<dbReference type="InterPro" id="IPR051015">
    <property type="entry name" value="EvgA-like"/>
</dbReference>
<reference evidence="5 6" key="1">
    <citation type="journal article" date="2008" name="Int. J. Syst. Evol. Microbiol.">
        <title>Neptunomonas japonica sp. nov., an Osedax japonicus symbiont-like bacterium isolated from sediment adjacent to sperm whale carcasses off Kagoshima, Japan.</title>
        <authorList>
            <person name="Miyazaki M."/>
            <person name="Nogi Y."/>
            <person name="Fujiwara Y."/>
            <person name="Kawato M."/>
            <person name="Kubokawa K."/>
            <person name="Horikoshi K."/>
        </authorList>
    </citation>
    <scope>NUCLEOTIDE SEQUENCE [LARGE SCALE GENOMIC DNA]</scope>
    <source>
        <strain evidence="5 6">JAMM 1380</strain>
    </source>
</reference>
<feature type="modified residue" description="4-aspartylphosphate" evidence="2">
    <location>
        <position position="54"/>
    </location>
</feature>
<dbReference type="PANTHER" id="PTHR45566">
    <property type="entry name" value="HTH-TYPE TRANSCRIPTIONAL REGULATOR YHJB-RELATED"/>
    <property type="match status" value="1"/>
</dbReference>